<accession>U7QE46</accession>
<evidence type="ECO:0000313" key="2">
    <source>
        <dbReference type="Proteomes" id="UP000017127"/>
    </source>
</evidence>
<proteinExistence type="predicted"/>
<organism evidence="1 2">
    <name type="scientific">Lyngbya aestuarii BL J</name>
    <dbReference type="NCBI Taxonomy" id="1348334"/>
    <lineage>
        <taxon>Bacteria</taxon>
        <taxon>Bacillati</taxon>
        <taxon>Cyanobacteriota</taxon>
        <taxon>Cyanophyceae</taxon>
        <taxon>Oscillatoriophycideae</taxon>
        <taxon>Oscillatoriales</taxon>
        <taxon>Microcoleaceae</taxon>
        <taxon>Lyngbya</taxon>
    </lineage>
</organism>
<dbReference type="EMBL" id="AUZM01000056">
    <property type="protein sequence ID" value="ERT05482.1"/>
    <property type="molecule type" value="Genomic_DNA"/>
</dbReference>
<keyword evidence="2" id="KW-1185">Reference proteome</keyword>
<dbReference type="AlphaFoldDB" id="U7QE46"/>
<dbReference type="Proteomes" id="UP000017127">
    <property type="component" value="Unassembled WGS sequence"/>
</dbReference>
<gene>
    <name evidence="1" type="ORF">M595_4581</name>
</gene>
<sequence length="37" mass="4007">MKQPCPILGLKWLQFNPSVTTEDAIASSSVNLQSSSQ</sequence>
<protein>
    <submittedName>
        <fullName evidence="1">Uncharacterized protein</fullName>
    </submittedName>
</protein>
<name>U7QE46_9CYAN</name>
<reference evidence="1 2" key="1">
    <citation type="journal article" date="2013" name="Front. Microbiol.">
        <title>Comparative genomic analyses of the cyanobacterium, Lyngbya aestuarii BL J, a powerful hydrogen producer.</title>
        <authorList>
            <person name="Kothari A."/>
            <person name="Vaughn M."/>
            <person name="Garcia-Pichel F."/>
        </authorList>
    </citation>
    <scope>NUCLEOTIDE SEQUENCE [LARGE SCALE GENOMIC DNA]</scope>
    <source>
        <strain evidence="1 2">BL J</strain>
    </source>
</reference>
<evidence type="ECO:0000313" key="1">
    <source>
        <dbReference type="EMBL" id="ERT05482.1"/>
    </source>
</evidence>
<comment type="caution">
    <text evidence="1">The sequence shown here is derived from an EMBL/GenBank/DDBJ whole genome shotgun (WGS) entry which is preliminary data.</text>
</comment>